<proteinExistence type="predicted"/>
<organism evidence="5 6">
    <name type="scientific">Lentzea guizhouensis</name>
    <dbReference type="NCBI Taxonomy" id="1586287"/>
    <lineage>
        <taxon>Bacteria</taxon>
        <taxon>Bacillati</taxon>
        <taxon>Actinomycetota</taxon>
        <taxon>Actinomycetes</taxon>
        <taxon>Pseudonocardiales</taxon>
        <taxon>Pseudonocardiaceae</taxon>
        <taxon>Lentzea</taxon>
    </lineage>
</organism>
<protein>
    <recommendedName>
        <fullName evidence="7">Glycosyl transferase family 1</fullName>
    </recommendedName>
</protein>
<dbReference type="CDD" id="cd03801">
    <property type="entry name" value="GT4_PimA-like"/>
    <property type="match status" value="1"/>
</dbReference>
<gene>
    <name evidence="5" type="ORF">BBK82_30500</name>
</gene>
<evidence type="ECO:0000259" key="4">
    <source>
        <dbReference type="Pfam" id="PF13439"/>
    </source>
</evidence>
<reference evidence="5 6" key="1">
    <citation type="submission" date="2016-07" db="EMBL/GenBank/DDBJ databases">
        <title>Complete genome sequence of the Lentzea guizhouensis DHS C013.</title>
        <authorList>
            <person name="Cao C."/>
        </authorList>
    </citation>
    <scope>NUCLEOTIDE SEQUENCE [LARGE SCALE GENOMIC DNA]</scope>
    <source>
        <strain evidence="5 6">DHS C013</strain>
    </source>
</reference>
<evidence type="ECO:0000313" key="5">
    <source>
        <dbReference type="EMBL" id="ANZ39732.1"/>
    </source>
</evidence>
<dbReference type="STRING" id="1586287.BBK82_30500"/>
<name>A0A1B2HPT2_9PSEU</name>
<dbReference type="PANTHER" id="PTHR12526">
    <property type="entry name" value="GLYCOSYLTRANSFERASE"/>
    <property type="match status" value="1"/>
</dbReference>
<dbReference type="AlphaFoldDB" id="A0A1B2HPT2"/>
<dbReference type="Proteomes" id="UP000093053">
    <property type="component" value="Chromosome"/>
</dbReference>
<feature type="domain" description="Glycosyltransferase subfamily 4-like N-terminal" evidence="4">
    <location>
        <begin position="12"/>
        <end position="162"/>
    </location>
</feature>
<dbReference type="PANTHER" id="PTHR12526:SF636">
    <property type="entry name" value="BLL3647 PROTEIN"/>
    <property type="match status" value="1"/>
</dbReference>
<dbReference type="Gene3D" id="3.40.50.2000">
    <property type="entry name" value="Glycogen Phosphorylase B"/>
    <property type="match status" value="2"/>
</dbReference>
<evidence type="ECO:0000313" key="6">
    <source>
        <dbReference type="Proteomes" id="UP000093053"/>
    </source>
</evidence>
<dbReference type="KEGG" id="led:BBK82_30500"/>
<evidence type="ECO:0000256" key="2">
    <source>
        <dbReference type="ARBA" id="ARBA00022679"/>
    </source>
</evidence>
<dbReference type="Pfam" id="PF13439">
    <property type="entry name" value="Glyco_transf_4"/>
    <property type="match status" value="1"/>
</dbReference>
<feature type="domain" description="Glycosyl transferase family 1" evidence="3">
    <location>
        <begin position="177"/>
        <end position="333"/>
    </location>
</feature>
<evidence type="ECO:0008006" key="7">
    <source>
        <dbReference type="Google" id="ProtNLM"/>
    </source>
</evidence>
<keyword evidence="2" id="KW-0808">Transferase</keyword>
<dbReference type="InterPro" id="IPR028098">
    <property type="entry name" value="Glyco_trans_4-like_N"/>
</dbReference>
<dbReference type="GO" id="GO:0016757">
    <property type="term" value="F:glycosyltransferase activity"/>
    <property type="evidence" value="ECO:0007669"/>
    <property type="project" value="UniProtKB-KW"/>
</dbReference>
<evidence type="ECO:0000256" key="1">
    <source>
        <dbReference type="ARBA" id="ARBA00022676"/>
    </source>
</evidence>
<dbReference type="OrthoDB" id="477186at2"/>
<accession>A0A1B2HPT2</accession>
<evidence type="ECO:0000259" key="3">
    <source>
        <dbReference type="Pfam" id="PF00534"/>
    </source>
</evidence>
<keyword evidence="1" id="KW-0328">Glycosyltransferase</keyword>
<dbReference type="EMBL" id="CP016793">
    <property type="protein sequence ID" value="ANZ39732.1"/>
    <property type="molecule type" value="Genomic_DNA"/>
</dbReference>
<dbReference type="InterPro" id="IPR001296">
    <property type="entry name" value="Glyco_trans_1"/>
</dbReference>
<dbReference type="Pfam" id="PF00534">
    <property type="entry name" value="Glycos_transf_1"/>
    <property type="match status" value="1"/>
</dbReference>
<keyword evidence="6" id="KW-1185">Reference proteome</keyword>
<sequence>MKIVLSVSDQAWGGKHRYMFSVVRGLRAAGHAVHVVAESGGRMAKALHAAEIPITEVTSFAEDPASAVDAVRAVVPDAHVVCATGRHDAAVLHEATSPAPENLMVMLFRHSAYPLEVHGSARAFLQRADLLIATSHEQAERQFGEESVPYGSVEVIHSGVDRRFLDELDAIDHAAAKSELGLDPGRSTFAVLARLSHEKGIDRVLRALAEVDADLVIAGEGPMRAELEDLAAELGVAGRVTFLGHVDDVGPVIAASDVVVLASTVPETGPLAVKEAMGAGKPVIASRVGGIPEIVTDRVDGLLVDDDEGLLAAMRELAADRGLAEAMGANARRTILTAHMLDGKLRHLLFALDLQALKTLPLETTLPELSWGKVQWRAEVDTGFVFVPRTSEISELPMRTYEHVKRALEAGSPAALADDGLVSPEDTAALLFRMGALVRVAPDGVG</sequence>
<dbReference type="SUPFAM" id="SSF53756">
    <property type="entry name" value="UDP-Glycosyltransferase/glycogen phosphorylase"/>
    <property type="match status" value="1"/>
</dbReference>